<gene>
    <name evidence="2" type="ORF">EW026_g7604</name>
</gene>
<organism evidence="2 3">
    <name type="scientific">Hermanssonia centrifuga</name>
    <dbReference type="NCBI Taxonomy" id="98765"/>
    <lineage>
        <taxon>Eukaryota</taxon>
        <taxon>Fungi</taxon>
        <taxon>Dikarya</taxon>
        <taxon>Basidiomycota</taxon>
        <taxon>Agaricomycotina</taxon>
        <taxon>Agaricomycetes</taxon>
        <taxon>Polyporales</taxon>
        <taxon>Meruliaceae</taxon>
        <taxon>Hermanssonia</taxon>
    </lineage>
</organism>
<keyword evidence="1" id="KW-1133">Transmembrane helix</keyword>
<dbReference type="EMBL" id="SGPJ01000591">
    <property type="protein sequence ID" value="THG93700.1"/>
    <property type="molecule type" value="Genomic_DNA"/>
</dbReference>
<feature type="transmembrane region" description="Helical" evidence="1">
    <location>
        <begin position="57"/>
        <end position="77"/>
    </location>
</feature>
<keyword evidence="3" id="KW-1185">Reference proteome</keyword>
<dbReference type="Proteomes" id="UP000309038">
    <property type="component" value="Unassembled WGS sequence"/>
</dbReference>
<keyword evidence="1" id="KW-0812">Transmembrane</keyword>
<evidence type="ECO:0000313" key="2">
    <source>
        <dbReference type="EMBL" id="THG93700.1"/>
    </source>
</evidence>
<evidence type="ECO:0000256" key="1">
    <source>
        <dbReference type="SAM" id="Phobius"/>
    </source>
</evidence>
<feature type="transmembrane region" description="Helical" evidence="1">
    <location>
        <begin position="17"/>
        <end position="37"/>
    </location>
</feature>
<accession>A0A4S4K8A2</accession>
<evidence type="ECO:0000313" key="3">
    <source>
        <dbReference type="Proteomes" id="UP000309038"/>
    </source>
</evidence>
<keyword evidence="1" id="KW-0472">Membrane</keyword>
<reference evidence="2 3" key="1">
    <citation type="submission" date="2019-02" db="EMBL/GenBank/DDBJ databases">
        <title>Genome sequencing of the rare red list fungi Phlebia centrifuga.</title>
        <authorList>
            <person name="Buettner E."/>
            <person name="Kellner H."/>
        </authorList>
    </citation>
    <scope>NUCLEOTIDE SEQUENCE [LARGE SCALE GENOMIC DNA]</scope>
    <source>
        <strain evidence="2 3">DSM 108282</strain>
    </source>
</reference>
<name>A0A4S4K8A2_9APHY</name>
<sequence>MVHAYFAWRIKIVTRNIWIPAFIMAAAVISCYGGLATAVSVQASKSYAKLDRFDPNVAIWLISTAICDTIIAVTLTWHMKTQSDLSMDDRFEQLTKRSYNAKWSSYCGLVNCGSRCVPGGDSAERRNANTLAVKVRR</sequence>
<dbReference type="AlphaFoldDB" id="A0A4S4K8A2"/>
<protein>
    <submittedName>
        <fullName evidence="2">Uncharacterized protein</fullName>
    </submittedName>
</protein>
<proteinExistence type="predicted"/>
<comment type="caution">
    <text evidence="2">The sequence shown here is derived from an EMBL/GenBank/DDBJ whole genome shotgun (WGS) entry which is preliminary data.</text>
</comment>